<reference evidence="2" key="1">
    <citation type="submission" date="2020-08" db="EMBL/GenBank/DDBJ databases">
        <title>Paracoccus amoyensis sp. nov., isolated from the surface seawater at coast of Xiamen, Fujian.</title>
        <authorList>
            <person name="Lyu L."/>
        </authorList>
    </citation>
    <scope>NUCLEOTIDE SEQUENCE</scope>
    <source>
        <strain evidence="2">11-3</strain>
    </source>
</reference>
<sequence length="159" mass="16669">MKQLLAFSALVVVASCAQTTVTPVAKNQIMISTSAEAACGSSGSAKVASRMAAVETIRRGYERYIIVGAASANNVSVYQTGPTYASTSGSSYSQGNNTYGYATTHFGGQQTIFHGTHDTNLVVVMFNAGDPEFDKAIDAKTQLGPNWQKVAKEGVNACN</sequence>
<dbReference type="EMBL" id="JACOQL010000003">
    <property type="protein sequence ID" value="MBC9246961.1"/>
    <property type="molecule type" value="Genomic_DNA"/>
</dbReference>
<feature type="signal peptide" evidence="1">
    <location>
        <begin position="1"/>
        <end position="17"/>
    </location>
</feature>
<comment type="caution">
    <text evidence="2">The sequence shown here is derived from an EMBL/GenBank/DDBJ whole genome shotgun (WGS) entry which is preliminary data.</text>
</comment>
<keyword evidence="3" id="KW-1185">Reference proteome</keyword>
<dbReference type="Proteomes" id="UP000608594">
    <property type="component" value="Unassembled WGS sequence"/>
</dbReference>
<evidence type="ECO:0000313" key="2">
    <source>
        <dbReference type="EMBL" id="MBC9246961.1"/>
    </source>
</evidence>
<proteinExistence type="predicted"/>
<feature type="chain" id="PRO_5037388689" evidence="1">
    <location>
        <begin position="18"/>
        <end position="159"/>
    </location>
</feature>
<gene>
    <name evidence="2" type="ORF">H4P12_09580</name>
</gene>
<keyword evidence="1" id="KW-0732">Signal</keyword>
<organism evidence="2 3">
    <name type="scientific">Paracoccus amoyensis</name>
    <dbReference type="NCBI Taxonomy" id="2760093"/>
    <lineage>
        <taxon>Bacteria</taxon>
        <taxon>Pseudomonadati</taxon>
        <taxon>Pseudomonadota</taxon>
        <taxon>Alphaproteobacteria</taxon>
        <taxon>Rhodobacterales</taxon>
        <taxon>Paracoccaceae</taxon>
        <taxon>Paracoccus</taxon>
    </lineage>
</organism>
<accession>A0A926GEB2</accession>
<protein>
    <submittedName>
        <fullName evidence="2">Uncharacterized protein</fullName>
    </submittedName>
</protein>
<dbReference type="RefSeq" id="WP_187793472.1">
    <property type="nucleotide sequence ID" value="NZ_JACOQL010000003.1"/>
</dbReference>
<name>A0A926GEB2_9RHOB</name>
<dbReference type="AlphaFoldDB" id="A0A926GEB2"/>
<evidence type="ECO:0000313" key="3">
    <source>
        <dbReference type="Proteomes" id="UP000608594"/>
    </source>
</evidence>
<dbReference type="PROSITE" id="PS51257">
    <property type="entry name" value="PROKAR_LIPOPROTEIN"/>
    <property type="match status" value="1"/>
</dbReference>
<evidence type="ECO:0000256" key="1">
    <source>
        <dbReference type="SAM" id="SignalP"/>
    </source>
</evidence>